<feature type="transmembrane region" description="Helical" evidence="1">
    <location>
        <begin position="238"/>
        <end position="258"/>
    </location>
</feature>
<keyword evidence="1" id="KW-0472">Membrane</keyword>
<feature type="transmembrane region" description="Helical" evidence="1">
    <location>
        <begin position="151"/>
        <end position="167"/>
    </location>
</feature>
<evidence type="ECO:0000256" key="1">
    <source>
        <dbReference type="SAM" id="Phobius"/>
    </source>
</evidence>
<feature type="transmembrane region" description="Helical" evidence="1">
    <location>
        <begin position="120"/>
        <end position="139"/>
    </location>
</feature>
<feature type="transmembrane region" description="Helical" evidence="1">
    <location>
        <begin position="36"/>
        <end position="59"/>
    </location>
</feature>
<dbReference type="RefSeq" id="WP_063143007.1">
    <property type="nucleotide sequence ID" value="NZ_FJXR01000002.1"/>
</dbReference>
<dbReference type="Proteomes" id="UP000076008">
    <property type="component" value="Unassembled WGS sequence"/>
</dbReference>
<keyword evidence="1" id="KW-0812">Transmembrane</keyword>
<organism evidence="2 3">
    <name type="scientific">Enterobacter cloacae</name>
    <dbReference type="NCBI Taxonomy" id="550"/>
    <lineage>
        <taxon>Bacteria</taxon>
        <taxon>Pseudomonadati</taxon>
        <taxon>Pseudomonadota</taxon>
        <taxon>Gammaproteobacteria</taxon>
        <taxon>Enterobacterales</taxon>
        <taxon>Enterobacteriaceae</taxon>
        <taxon>Enterobacter</taxon>
        <taxon>Enterobacter cloacae complex</taxon>
    </lineage>
</organism>
<dbReference type="AlphaFoldDB" id="A0A144CDH0"/>
<name>A0A144CDH0_ENTCL</name>
<keyword evidence="1" id="KW-1133">Transmembrane helix</keyword>
<sequence length="284" mass="32317">MKSYLSYIGSILVLVGVYFVYHRFVGYFNEINSVDFFSWPFLITLIGSSIFYAIINIFLVMAWRNILDIYAVNINIRKAFKIYSSSQLAKYVPGNIFHLAGRQVISMRYGLPAKPVMKSIVAELICLVITGSLFSLWYLPHVFTEVSIKDVIGLFVIVLSFAAYFVIKFSYQKWFFIIIQQSLFLTFSGLIFYIILIRIDSHQFELSNMVVVVSSYIAAWLIGMITPGAPAGVGVREAILLFLLYMFSPANVLIAIVYSRIVTVLGDFIFYVVSYVVKVTSDEL</sequence>
<feature type="transmembrane region" description="Helical" evidence="1">
    <location>
        <begin position="7"/>
        <end position="24"/>
    </location>
</feature>
<feature type="transmembrane region" description="Helical" evidence="1">
    <location>
        <begin position="209"/>
        <end position="226"/>
    </location>
</feature>
<evidence type="ECO:0000313" key="2">
    <source>
        <dbReference type="EMBL" id="CZU42923.1"/>
    </source>
</evidence>
<dbReference type="EMBL" id="FJXR01000002">
    <property type="protein sequence ID" value="CZU42923.1"/>
    <property type="molecule type" value="Genomic_DNA"/>
</dbReference>
<proteinExistence type="predicted"/>
<feature type="transmembrane region" description="Helical" evidence="1">
    <location>
        <begin position="174"/>
        <end position="197"/>
    </location>
</feature>
<evidence type="ECO:0000313" key="3">
    <source>
        <dbReference type="Proteomes" id="UP000076008"/>
    </source>
</evidence>
<reference evidence="2 3" key="1">
    <citation type="submission" date="2016-03" db="EMBL/GenBank/DDBJ databases">
        <authorList>
            <consortium name="Pathogen Informatics"/>
        </authorList>
    </citation>
    <scope>NUCLEOTIDE SEQUENCE [LARGE SCALE GENOMIC DNA]</scope>
    <source>
        <strain evidence="3">e1252</strain>
    </source>
</reference>
<protein>
    <submittedName>
        <fullName evidence="2">Uncharacterized protein family (UPF0104)</fullName>
    </submittedName>
</protein>
<accession>A0A144CDH0</accession>
<gene>
    <name evidence="2" type="ORF">SAMEA2273318_00506</name>
</gene>